<dbReference type="InterPro" id="IPR029052">
    <property type="entry name" value="Metallo-depent_PP-like"/>
</dbReference>
<dbReference type="ExpressionAtlas" id="A0A2K3E3T2">
    <property type="expression patterns" value="baseline and differential"/>
</dbReference>
<feature type="compositionally biased region" description="Basic and acidic residues" evidence="1">
    <location>
        <begin position="356"/>
        <end position="376"/>
    </location>
</feature>
<evidence type="ECO:0000313" key="4">
    <source>
        <dbReference type="Proteomes" id="UP000006906"/>
    </source>
</evidence>
<dbReference type="EMBL" id="CM008963">
    <property type="protein sequence ID" value="PNW87455.1"/>
    <property type="molecule type" value="Genomic_DNA"/>
</dbReference>
<dbReference type="Gramene" id="PNW87455">
    <property type="protein sequence ID" value="PNW87455"/>
    <property type="gene ID" value="CHLRE_02g144900v5"/>
</dbReference>
<dbReference type="OrthoDB" id="551600at2759"/>
<dbReference type="Proteomes" id="UP000006906">
    <property type="component" value="Chromosome 2"/>
</dbReference>
<dbReference type="RefSeq" id="XP_042927741.1">
    <property type="nucleotide sequence ID" value="XM_043060290.1"/>
</dbReference>
<feature type="region of interest" description="Disordered" evidence="1">
    <location>
        <begin position="252"/>
        <end position="408"/>
    </location>
</feature>
<dbReference type="GeneID" id="5720491"/>
<feature type="compositionally biased region" description="Polar residues" evidence="1">
    <location>
        <begin position="97"/>
        <end position="109"/>
    </location>
</feature>
<proteinExistence type="predicted"/>
<dbReference type="PANTHER" id="PTHR46546">
    <property type="entry name" value="SHEWANELLA-LIKE PROTEIN PHOSPHATASE 1"/>
    <property type="match status" value="1"/>
</dbReference>
<dbReference type="GO" id="GO:0016787">
    <property type="term" value="F:hydrolase activity"/>
    <property type="evidence" value="ECO:0007669"/>
    <property type="project" value="InterPro"/>
</dbReference>
<gene>
    <name evidence="3" type="ORF">CHLRE_02g144900v5</name>
</gene>
<feature type="domain" description="Calcineurin-like phosphoesterase" evidence="2">
    <location>
        <begin position="124"/>
        <end position="229"/>
    </location>
</feature>
<sequence length="678" mass="71003">MASAIFGTGFLPLALFFAVALVHYKYIYGGYSAGSISADAHTPAVLSNLFFPELETGVDLQSRYASLFLETGASTGGLSERDQDAATRSALAGGSAVGSNGSDSGNGYTSAGEGDGRSSSHSRLVLLPDLHGDARQAARALQLAGLISPNYTSAAAPHVSGLPETWHWEWQWTGGDAMLVQLGDVVDRGHDSLALLGLLQRLGQAAEAAGGRVQAILGNHELMLVHHDYRYVSREELRAIGAAARLPPLWPGAGGSASGSSSDAHSARVGDDSRGGTGTSRGLAGNSAAAAEQPSGHHLHSVPQPDPTAEQQQGVEKVAQVEAEEEEERSEDESLRGELPAGHRVSMPAPAAGEPGPRRQPDHDRELRLRRLRESGLADSGLSATKTASDRASSSGSAISSGSRNGGSVATRWRQLLHQEPHPEQQEQKDKLLAQMRAGLELWQAGLAPSQPLGALVRRRPLALLAKGGGCEVLVVHAGAFPWMLTAVERALGVGEQGDQQQDGNKGGAGAGTAATGRLTPQQYVDAWNAVALEALVHCDGRWCRHGGEQAVAGNAGLQEGSRSGRGGEPASARWRYRRELAELLLGGEGAVWSRRYIQAPNEQVCAEVAAVAERLGVQRVVVGHTVQRGGRVSSRCGGQLLMVDVGLSRAIAGEMAVLTCSNGVLRAVYGEGQEQEL</sequence>
<keyword evidence="4" id="KW-1185">Reference proteome</keyword>
<dbReference type="STRING" id="3055.A0A2K3E3T2"/>
<dbReference type="InterPro" id="IPR004843">
    <property type="entry name" value="Calcineurin-like_PHP"/>
</dbReference>
<name>A0A2K3E3T2_CHLRE</name>
<evidence type="ECO:0000313" key="3">
    <source>
        <dbReference type="EMBL" id="PNW87455.1"/>
    </source>
</evidence>
<feature type="compositionally biased region" description="Acidic residues" evidence="1">
    <location>
        <begin position="322"/>
        <end position="331"/>
    </location>
</feature>
<feature type="compositionally biased region" description="Low complexity" evidence="1">
    <location>
        <begin position="390"/>
        <end position="408"/>
    </location>
</feature>
<dbReference type="SUPFAM" id="SSF56300">
    <property type="entry name" value="Metallo-dependent phosphatases"/>
    <property type="match status" value="2"/>
</dbReference>
<evidence type="ECO:0000259" key="2">
    <source>
        <dbReference type="Pfam" id="PF00149"/>
    </source>
</evidence>
<dbReference type="KEGG" id="cre:CHLRE_02g144900v5"/>
<dbReference type="Gene3D" id="3.60.21.10">
    <property type="match status" value="2"/>
</dbReference>
<dbReference type="PaxDb" id="3055-EDP02145"/>
<feature type="compositionally biased region" description="Basic and acidic residues" evidence="1">
    <location>
        <begin position="265"/>
        <end position="274"/>
    </location>
</feature>
<organism evidence="3 4">
    <name type="scientific">Chlamydomonas reinhardtii</name>
    <name type="common">Chlamydomonas smithii</name>
    <dbReference type="NCBI Taxonomy" id="3055"/>
    <lineage>
        <taxon>Eukaryota</taxon>
        <taxon>Viridiplantae</taxon>
        <taxon>Chlorophyta</taxon>
        <taxon>core chlorophytes</taxon>
        <taxon>Chlorophyceae</taxon>
        <taxon>CS clade</taxon>
        <taxon>Chlamydomonadales</taxon>
        <taxon>Chlamydomonadaceae</taxon>
        <taxon>Chlamydomonas</taxon>
    </lineage>
</organism>
<feature type="region of interest" description="Disordered" evidence="1">
    <location>
        <begin position="76"/>
        <end position="120"/>
    </location>
</feature>
<reference evidence="3 4" key="1">
    <citation type="journal article" date="2007" name="Science">
        <title>The Chlamydomonas genome reveals the evolution of key animal and plant functions.</title>
        <authorList>
            <person name="Merchant S.S."/>
            <person name="Prochnik S.E."/>
            <person name="Vallon O."/>
            <person name="Harris E.H."/>
            <person name="Karpowicz S.J."/>
            <person name="Witman G.B."/>
            <person name="Terry A."/>
            <person name="Salamov A."/>
            <person name="Fritz-Laylin L.K."/>
            <person name="Marechal-Drouard L."/>
            <person name="Marshall W.F."/>
            <person name="Qu L.H."/>
            <person name="Nelson D.R."/>
            <person name="Sanderfoot A.A."/>
            <person name="Spalding M.H."/>
            <person name="Kapitonov V.V."/>
            <person name="Ren Q."/>
            <person name="Ferris P."/>
            <person name="Lindquist E."/>
            <person name="Shapiro H."/>
            <person name="Lucas S.M."/>
            <person name="Grimwood J."/>
            <person name="Schmutz J."/>
            <person name="Cardol P."/>
            <person name="Cerutti H."/>
            <person name="Chanfreau G."/>
            <person name="Chen C.L."/>
            <person name="Cognat V."/>
            <person name="Croft M.T."/>
            <person name="Dent R."/>
            <person name="Dutcher S."/>
            <person name="Fernandez E."/>
            <person name="Fukuzawa H."/>
            <person name="Gonzalez-Ballester D."/>
            <person name="Gonzalez-Halphen D."/>
            <person name="Hallmann A."/>
            <person name="Hanikenne M."/>
            <person name="Hippler M."/>
            <person name="Inwood W."/>
            <person name="Jabbari K."/>
            <person name="Kalanon M."/>
            <person name="Kuras R."/>
            <person name="Lefebvre P.A."/>
            <person name="Lemaire S.D."/>
            <person name="Lobanov A.V."/>
            <person name="Lohr M."/>
            <person name="Manuell A."/>
            <person name="Meier I."/>
            <person name="Mets L."/>
            <person name="Mittag M."/>
            <person name="Mittelmeier T."/>
            <person name="Moroney J.V."/>
            <person name="Moseley J."/>
            <person name="Napoli C."/>
            <person name="Nedelcu A.M."/>
            <person name="Niyogi K."/>
            <person name="Novoselov S.V."/>
            <person name="Paulsen I.T."/>
            <person name="Pazour G."/>
            <person name="Purton S."/>
            <person name="Ral J.P."/>
            <person name="Riano-Pachon D.M."/>
            <person name="Riekhof W."/>
            <person name="Rymarquis L."/>
            <person name="Schroda M."/>
            <person name="Stern D."/>
            <person name="Umen J."/>
            <person name="Willows R."/>
            <person name="Wilson N."/>
            <person name="Zimmer S.L."/>
            <person name="Allmer J."/>
            <person name="Balk J."/>
            <person name="Bisova K."/>
            <person name="Chen C.J."/>
            <person name="Elias M."/>
            <person name="Gendler K."/>
            <person name="Hauser C."/>
            <person name="Lamb M.R."/>
            <person name="Ledford H."/>
            <person name="Long J.C."/>
            <person name="Minagawa J."/>
            <person name="Page M.D."/>
            <person name="Pan J."/>
            <person name="Pootakham W."/>
            <person name="Roje S."/>
            <person name="Rose A."/>
            <person name="Stahlberg E."/>
            <person name="Terauchi A.M."/>
            <person name="Yang P."/>
            <person name="Ball S."/>
            <person name="Bowler C."/>
            <person name="Dieckmann C.L."/>
            <person name="Gladyshev V.N."/>
            <person name="Green P."/>
            <person name="Jorgensen R."/>
            <person name="Mayfield S."/>
            <person name="Mueller-Roeber B."/>
            <person name="Rajamani S."/>
            <person name="Sayre R.T."/>
            <person name="Brokstein P."/>
            <person name="Dubchak I."/>
            <person name="Goodstein D."/>
            <person name="Hornick L."/>
            <person name="Huang Y.W."/>
            <person name="Jhaveri J."/>
            <person name="Luo Y."/>
            <person name="Martinez D."/>
            <person name="Ngau W.C."/>
            <person name="Otillar B."/>
            <person name="Poliakov A."/>
            <person name="Porter A."/>
            <person name="Szajkowski L."/>
            <person name="Werner G."/>
            <person name="Zhou K."/>
            <person name="Grigoriev I.V."/>
            <person name="Rokhsar D.S."/>
            <person name="Grossman A.R."/>
        </authorList>
    </citation>
    <scope>NUCLEOTIDE SEQUENCE [LARGE SCALE GENOMIC DNA]</scope>
    <source>
        <strain evidence="4">CC-503</strain>
    </source>
</reference>
<dbReference type="InParanoid" id="A0A2K3E3T2"/>
<accession>A0A2K3E3T2</accession>
<dbReference type="Pfam" id="PF00149">
    <property type="entry name" value="Metallophos"/>
    <property type="match status" value="1"/>
</dbReference>
<protein>
    <recommendedName>
        <fullName evidence="2">Calcineurin-like phosphoesterase domain-containing protein</fullName>
    </recommendedName>
</protein>
<evidence type="ECO:0000256" key="1">
    <source>
        <dbReference type="SAM" id="MobiDB-lite"/>
    </source>
</evidence>
<dbReference type="AlphaFoldDB" id="A0A2K3E3T2"/>
<feature type="compositionally biased region" description="Low complexity" evidence="1">
    <location>
        <begin position="309"/>
        <end position="321"/>
    </location>
</feature>
<dbReference type="PANTHER" id="PTHR46546:SF4">
    <property type="entry name" value="SHEWANELLA-LIKE PROTEIN PHOSPHATASE 1"/>
    <property type="match status" value="1"/>
</dbReference>